<feature type="region of interest" description="Disordered" evidence="1">
    <location>
        <begin position="36"/>
        <end position="88"/>
    </location>
</feature>
<proteinExistence type="predicted"/>
<evidence type="ECO:0000313" key="3">
    <source>
        <dbReference type="Proteomes" id="UP001159363"/>
    </source>
</evidence>
<gene>
    <name evidence="2" type="ORF">PR048_011732</name>
</gene>
<organism evidence="2 3">
    <name type="scientific">Dryococelus australis</name>
    <dbReference type="NCBI Taxonomy" id="614101"/>
    <lineage>
        <taxon>Eukaryota</taxon>
        <taxon>Metazoa</taxon>
        <taxon>Ecdysozoa</taxon>
        <taxon>Arthropoda</taxon>
        <taxon>Hexapoda</taxon>
        <taxon>Insecta</taxon>
        <taxon>Pterygota</taxon>
        <taxon>Neoptera</taxon>
        <taxon>Polyneoptera</taxon>
        <taxon>Phasmatodea</taxon>
        <taxon>Verophasmatodea</taxon>
        <taxon>Anareolatae</taxon>
        <taxon>Phasmatidae</taxon>
        <taxon>Eurycanthinae</taxon>
        <taxon>Dryococelus</taxon>
    </lineage>
</organism>
<reference evidence="2 3" key="1">
    <citation type="submission" date="2023-02" db="EMBL/GenBank/DDBJ databases">
        <title>LHISI_Scaffold_Assembly.</title>
        <authorList>
            <person name="Stuart O.P."/>
            <person name="Cleave R."/>
            <person name="Magrath M.J.L."/>
            <person name="Mikheyev A.S."/>
        </authorList>
    </citation>
    <scope>NUCLEOTIDE SEQUENCE [LARGE SCALE GENOMIC DNA]</scope>
    <source>
        <strain evidence="2">Daus_M_001</strain>
        <tissue evidence="2">Leg muscle</tissue>
    </source>
</reference>
<keyword evidence="3" id="KW-1185">Reference proteome</keyword>
<name>A0ABQ9HN10_9NEOP</name>
<accession>A0ABQ9HN10</accession>
<comment type="caution">
    <text evidence="2">The sequence shown here is derived from an EMBL/GenBank/DDBJ whole genome shotgun (WGS) entry which is preliminary data.</text>
</comment>
<dbReference type="EMBL" id="JARBHB010000004">
    <property type="protein sequence ID" value="KAJ8885534.1"/>
    <property type="molecule type" value="Genomic_DNA"/>
</dbReference>
<feature type="compositionally biased region" description="Polar residues" evidence="1">
    <location>
        <begin position="59"/>
        <end position="76"/>
    </location>
</feature>
<evidence type="ECO:0000313" key="2">
    <source>
        <dbReference type="EMBL" id="KAJ8885534.1"/>
    </source>
</evidence>
<protein>
    <submittedName>
        <fullName evidence="2">Uncharacterized protein</fullName>
    </submittedName>
</protein>
<sequence length="215" mass="24521">MNFLRPILQYVHTESNVHIGHAMADVRDDCQDNINLTISTRNNSPEDDGDVQKREEHSNAWSLQKSVNQPEATVSTKNRKRKHDEETFRRPSSVDKVLAYLQNRNVDQCWSFDDIDLLLGYSKIVKKFSPHRQTVTKFNIAELIMNEELAQQMEDGNIFISSLNSAMTSPETNVTVESAPSLVYAHQRSASQTPLETYFIVVSGFCLYTVDHISV</sequence>
<dbReference type="Proteomes" id="UP001159363">
    <property type="component" value="Chromosome X"/>
</dbReference>
<evidence type="ECO:0000256" key="1">
    <source>
        <dbReference type="SAM" id="MobiDB-lite"/>
    </source>
</evidence>